<keyword evidence="2" id="KW-1133">Transmembrane helix</keyword>
<feature type="region of interest" description="Disordered" evidence="1">
    <location>
        <begin position="47"/>
        <end position="68"/>
    </location>
</feature>
<keyword evidence="2" id="KW-0472">Membrane</keyword>
<evidence type="ECO:0000313" key="3">
    <source>
        <dbReference type="Proteomes" id="UP000504637"/>
    </source>
</evidence>
<dbReference type="RefSeq" id="XP_033458463.1">
    <property type="nucleotide sequence ID" value="XM_033605117.1"/>
</dbReference>
<protein>
    <submittedName>
        <fullName evidence="4">Uncharacterized protein</fullName>
    </submittedName>
</protein>
<sequence length="68" mass="7581">MAAPPSSTAPFRNTMPSTRLFSPRNAFLFSTATVLSGFIALRWRTEQDRRRRNQGTFHVEPARSGGGI</sequence>
<name>A0A6J3M3C3_9PEZI</name>
<evidence type="ECO:0000256" key="2">
    <source>
        <dbReference type="SAM" id="Phobius"/>
    </source>
</evidence>
<dbReference type="Proteomes" id="UP000504637">
    <property type="component" value="Unplaced"/>
</dbReference>
<proteinExistence type="predicted"/>
<reference evidence="4" key="2">
    <citation type="submission" date="2020-04" db="EMBL/GenBank/DDBJ databases">
        <authorList>
            <consortium name="NCBI Genome Project"/>
        </authorList>
    </citation>
    <scope>NUCLEOTIDE SEQUENCE</scope>
    <source>
        <strain evidence="4">CBS 342.82</strain>
    </source>
</reference>
<feature type="transmembrane region" description="Helical" evidence="2">
    <location>
        <begin position="26"/>
        <end position="43"/>
    </location>
</feature>
<evidence type="ECO:0000313" key="4">
    <source>
        <dbReference type="RefSeq" id="XP_033458463.1"/>
    </source>
</evidence>
<evidence type="ECO:0000256" key="1">
    <source>
        <dbReference type="SAM" id="MobiDB-lite"/>
    </source>
</evidence>
<reference evidence="4" key="3">
    <citation type="submission" date="2025-08" db="UniProtKB">
        <authorList>
            <consortium name="RefSeq"/>
        </authorList>
    </citation>
    <scope>IDENTIFICATION</scope>
    <source>
        <strain evidence="4">CBS 342.82</strain>
    </source>
</reference>
<dbReference type="AlphaFoldDB" id="A0A6J3M3C3"/>
<keyword evidence="2" id="KW-0812">Transmembrane</keyword>
<gene>
    <name evidence="4" type="ORF">K489DRAFT_381418</name>
</gene>
<keyword evidence="3" id="KW-1185">Reference proteome</keyword>
<reference evidence="4" key="1">
    <citation type="submission" date="2020-01" db="EMBL/GenBank/DDBJ databases">
        <authorList>
            <consortium name="DOE Joint Genome Institute"/>
            <person name="Haridas S."/>
            <person name="Albert R."/>
            <person name="Binder M."/>
            <person name="Bloem J."/>
            <person name="Labutti K."/>
            <person name="Salamov A."/>
            <person name="Andreopoulos B."/>
            <person name="Baker S.E."/>
            <person name="Barry K."/>
            <person name="Bills G."/>
            <person name="Bluhm B.H."/>
            <person name="Cannon C."/>
            <person name="Castanera R."/>
            <person name="Culley D.E."/>
            <person name="Daum C."/>
            <person name="Ezra D."/>
            <person name="Gonzalez J.B."/>
            <person name="Henrissat B."/>
            <person name="Kuo A."/>
            <person name="Liang C."/>
            <person name="Lipzen A."/>
            <person name="Lutzoni F."/>
            <person name="Magnuson J."/>
            <person name="Mondo S."/>
            <person name="Nolan M."/>
            <person name="Ohm R."/>
            <person name="Pangilinan J."/>
            <person name="Park H.-J."/>
            <person name="Ramirez L."/>
            <person name="Alfaro M."/>
            <person name="Sun H."/>
            <person name="Tritt A."/>
            <person name="Yoshinaga Y."/>
            <person name="Zwiers L.-H."/>
            <person name="Turgeon B.G."/>
            <person name="Goodwin S.B."/>
            <person name="Spatafora J.W."/>
            <person name="Crous P.W."/>
            <person name="Grigoriev I.V."/>
        </authorList>
    </citation>
    <scope>NUCLEOTIDE SEQUENCE</scope>
    <source>
        <strain evidence="4">CBS 342.82</strain>
    </source>
</reference>
<dbReference type="GeneID" id="54362917"/>
<organism evidence="4">
    <name type="scientific">Dissoconium aciculare CBS 342.82</name>
    <dbReference type="NCBI Taxonomy" id="1314786"/>
    <lineage>
        <taxon>Eukaryota</taxon>
        <taxon>Fungi</taxon>
        <taxon>Dikarya</taxon>
        <taxon>Ascomycota</taxon>
        <taxon>Pezizomycotina</taxon>
        <taxon>Dothideomycetes</taxon>
        <taxon>Dothideomycetidae</taxon>
        <taxon>Mycosphaerellales</taxon>
        <taxon>Dissoconiaceae</taxon>
        <taxon>Dissoconium</taxon>
    </lineage>
</organism>
<accession>A0A6J3M3C3</accession>